<protein>
    <submittedName>
        <fullName evidence="1">SFRICE_033576</fullName>
    </submittedName>
</protein>
<name>A0A2H1VRE6_SPOFR</name>
<gene>
    <name evidence="1" type="ORF">SFRICE_033576</name>
</gene>
<evidence type="ECO:0000313" key="1">
    <source>
        <dbReference type="EMBL" id="SOQ42804.1"/>
    </source>
</evidence>
<dbReference type="AlphaFoldDB" id="A0A2H1VRE6"/>
<reference evidence="1" key="1">
    <citation type="submission" date="2016-07" db="EMBL/GenBank/DDBJ databases">
        <authorList>
            <person name="Bretaudeau A."/>
        </authorList>
    </citation>
    <scope>NUCLEOTIDE SEQUENCE</scope>
    <source>
        <strain evidence="1">Rice</strain>
        <tissue evidence="1">Whole body</tissue>
    </source>
</reference>
<accession>A0A2H1VRE6</accession>
<sequence>MGASDAHLESMFHNINVDQSELNSRVDKDVRELLLIGTWRQMRQAPHLMNYAALRGRQPITCHTLDTLQP</sequence>
<dbReference type="EMBL" id="ODYU01003703">
    <property type="protein sequence ID" value="SOQ42804.1"/>
    <property type="molecule type" value="Genomic_DNA"/>
</dbReference>
<proteinExistence type="predicted"/>
<organism evidence="1">
    <name type="scientific">Spodoptera frugiperda</name>
    <name type="common">Fall armyworm</name>
    <dbReference type="NCBI Taxonomy" id="7108"/>
    <lineage>
        <taxon>Eukaryota</taxon>
        <taxon>Metazoa</taxon>
        <taxon>Ecdysozoa</taxon>
        <taxon>Arthropoda</taxon>
        <taxon>Hexapoda</taxon>
        <taxon>Insecta</taxon>
        <taxon>Pterygota</taxon>
        <taxon>Neoptera</taxon>
        <taxon>Endopterygota</taxon>
        <taxon>Lepidoptera</taxon>
        <taxon>Glossata</taxon>
        <taxon>Ditrysia</taxon>
        <taxon>Noctuoidea</taxon>
        <taxon>Noctuidae</taxon>
        <taxon>Amphipyrinae</taxon>
        <taxon>Spodoptera</taxon>
    </lineage>
</organism>